<evidence type="ECO:0000313" key="2">
    <source>
        <dbReference type="EMBL" id="KAK7682746.1"/>
    </source>
</evidence>
<gene>
    <name evidence="2" type="ORF">QCA50_014129</name>
</gene>
<evidence type="ECO:0000256" key="1">
    <source>
        <dbReference type="SAM" id="Coils"/>
    </source>
</evidence>
<protein>
    <submittedName>
        <fullName evidence="2">Uncharacterized protein</fullName>
    </submittedName>
</protein>
<dbReference type="Proteomes" id="UP001385951">
    <property type="component" value="Unassembled WGS sequence"/>
</dbReference>
<name>A0AAW0FPS7_9APHY</name>
<comment type="caution">
    <text evidence="2">The sequence shown here is derived from an EMBL/GenBank/DDBJ whole genome shotgun (WGS) entry which is preliminary data.</text>
</comment>
<accession>A0AAW0FPS7</accession>
<keyword evidence="3" id="KW-1185">Reference proteome</keyword>
<proteinExistence type="predicted"/>
<keyword evidence="1" id="KW-0175">Coiled coil</keyword>
<organism evidence="2 3">
    <name type="scientific">Cerrena zonata</name>
    <dbReference type="NCBI Taxonomy" id="2478898"/>
    <lineage>
        <taxon>Eukaryota</taxon>
        <taxon>Fungi</taxon>
        <taxon>Dikarya</taxon>
        <taxon>Basidiomycota</taxon>
        <taxon>Agaricomycotina</taxon>
        <taxon>Agaricomycetes</taxon>
        <taxon>Polyporales</taxon>
        <taxon>Cerrenaceae</taxon>
        <taxon>Cerrena</taxon>
    </lineage>
</organism>
<reference evidence="2 3" key="1">
    <citation type="submission" date="2022-09" db="EMBL/GenBank/DDBJ databases">
        <authorList>
            <person name="Palmer J.M."/>
        </authorList>
    </citation>
    <scope>NUCLEOTIDE SEQUENCE [LARGE SCALE GENOMIC DNA]</scope>
    <source>
        <strain evidence="2 3">DSM 7382</strain>
    </source>
</reference>
<evidence type="ECO:0000313" key="3">
    <source>
        <dbReference type="Proteomes" id="UP001385951"/>
    </source>
</evidence>
<sequence>MMNRRELPRAIPSIREHLHLQSKKEAEEQVDERLKEAEMRWLKGGEVLKRTREALQREREALQRAREALQQAWEDQVVVSWLRKRKAKERVREAKERVKEAKERVKEAEERVRGAEEWVRGAKEQMREVKERRLRGTPLRLEA</sequence>
<dbReference type="EMBL" id="JASBNA010000034">
    <property type="protein sequence ID" value="KAK7682746.1"/>
    <property type="molecule type" value="Genomic_DNA"/>
</dbReference>
<feature type="coiled-coil region" evidence="1">
    <location>
        <begin position="20"/>
        <end position="125"/>
    </location>
</feature>
<dbReference type="AlphaFoldDB" id="A0AAW0FPS7"/>